<evidence type="ECO:0000313" key="13">
    <source>
        <dbReference type="EMBL" id="TRY78278.1"/>
    </source>
</evidence>
<sequence length="378" mass="43601">MRLNVRARDLTGQFREAVARIDRADPLWAVATSTVSPTGPLVKNKHRILPRRAPNTASTPDQCGLEALARQILVHITRLQQFLWDHRSDYVDVVRAAWTRGPGLTDRQKDHIDAGANRFIHTCQSLIARFQSELNQAQDQLNAGRRDHLTGVVQILERYLKDVCQIYAQQRAIRVQRELEFQKLSRLEIKARKSSQSTGESERHLESDLIDRLGTSDVETESEIEDMDSDHSDRESGGATPPKRRKSDTRLPVPPPSTEFYEETGEDEPLSPEDIQLLERENTKLYERFMENQDNVQQIENKVVRIAELQEVFADKVLQQKDDIELVHHHAVTTTENVKDANEELRKAIQNQASIRVYILFFLLVMSFSLLFLDWYNE</sequence>
<evidence type="ECO:0000256" key="9">
    <source>
        <dbReference type="SAM" id="Coils"/>
    </source>
</evidence>
<accession>A0A553PKS6</accession>
<dbReference type="GO" id="GO:0006890">
    <property type="term" value="P:retrograde vesicle-mediated transport, Golgi to endoplasmic reticulum"/>
    <property type="evidence" value="ECO:0007669"/>
    <property type="project" value="TreeGrafter"/>
</dbReference>
<organism evidence="13 14">
    <name type="scientific">Tigriopus californicus</name>
    <name type="common">Marine copepod</name>
    <dbReference type="NCBI Taxonomy" id="6832"/>
    <lineage>
        <taxon>Eukaryota</taxon>
        <taxon>Metazoa</taxon>
        <taxon>Ecdysozoa</taxon>
        <taxon>Arthropoda</taxon>
        <taxon>Crustacea</taxon>
        <taxon>Multicrustacea</taxon>
        <taxon>Hexanauplia</taxon>
        <taxon>Copepoda</taxon>
        <taxon>Harpacticoida</taxon>
        <taxon>Harpacticidae</taxon>
        <taxon>Tigriopus</taxon>
    </lineage>
</organism>
<evidence type="ECO:0000256" key="2">
    <source>
        <dbReference type="ARBA" id="ARBA00009063"/>
    </source>
</evidence>
<feature type="region of interest" description="Disordered" evidence="10">
    <location>
        <begin position="191"/>
        <end position="271"/>
    </location>
</feature>
<comment type="subcellular location">
    <subcellularLocation>
        <location evidence="1">Membrane</location>
        <topology evidence="1">Single-pass type IV membrane protein</topology>
    </subcellularLocation>
</comment>
<proteinExistence type="inferred from homology"/>
<dbReference type="GO" id="GO:0005783">
    <property type="term" value="C:endoplasmic reticulum"/>
    <property type="evidence" value="ECO:0007669"/>
    <property type="project" value="TreeGrafter"/>
</dbReference>
<keyword evidence="6 11" id="KW-1133">Transmembrane helix</keyword>
<dbReference type="STRING" id="6832.A0A553PKS6"/>
<dbReference type="GO" id="GO:0015031">
    <property type="term" value="P:protein transport"/>
    <property type="evidence" value="ECO:0007669"/>
    <property type="project" value="UniProtKB-KW"/>
</dbReference>
<comment type="caution">
    <text evidence="13">The sequence shown here is derived from an EMBL/GenBank/DDBJ whole genome shotgun (WGS) entry which is preliminary data.</text>
</comment>
<feature type="compositionally biased region" description="Acidic residues" evidence="10">
    <location>
        <begin position="260"/>
        <end position="271"/>
    </location>
</feature>
<dbReference type="EMBL" id="VCGU01000003">
    <property type="protein sequence ID" value="TRY78278.1"/>
    <property type="molecule type" value="Genomic_DNA"/>
</dbReference>
<evidence type="ECO:0000256" key="5">
    <source>
        <dbReference type="ARBA" id="ARBA00022927"/>
    </source>
</evidence>
<keyword evidence="7 9" id="KW-0175">Coiled coil</keyword>
<evidence type="ECO:0000256" key="4">
    <source>
        <dbReference type="ARBA" id="ARBA00022692"/>
    </source>
</evidence>
<evidence type="ECO:0000313" key="14">
    <source>
        <dbReference type="Proteomes" id="UP000318571"/>
    </source>
</evidence>
<evidence type="ECO:0000259" key="12">
    <source>
        <dbReference type="PROSITE" id="PS50192"/>
    </source>
</evidence>
<dbReference type="AlphaFoldDB" id="A0A553PKS6"/>
<feature type="domain" description="T-SNARE coiled-coil homology" evidence="12">
    <location>
        <begin position="286"/>
        <end position="348"/>
    </location>
</feature>
<dbReference type="OMA" id="YMRIGQH"/>
<keyword evidence="5" id="KW-0653">Protein transport</keyword>
<feature type="compositionally biased region" description="Basic and acidic residues" evidence="10">
    <location>
        <begin position="200"/>
        <end position="211"/>
    </location>
</feature>
<dbReference type="Proteomes" id="UP000318571">
    <property type="component" value="Chromosome 11"/>
</dbReference>
<feature type="compositionally biased region" description="Acidic residues" evidence="10">
    <location>
        <begin position="218"/>
        <end position="228"/>
    </location>
</feature>
<evidence type="ECO:0000256" key="10">
    <source>
        <dbReference type="SAM" id="MobiDB-lite"/>
    </source>
</evidence>
<protein>
    <recommendedName>
        <fullName evidence="12">t-SNARE coiled-coil homology domain-containing protein</fullName>
    </recommendedName>
</protein>
<comment type="similarity">
    <text evidence="2">Belongs to the syntaxin family.</text>
</comment>
<keyword evidence="8 11" id="KW-0472">Membrane</keyword>
<feature type="transmembrane region" description="Helical" evidence="11">
    <location>
        <begin position="355"/>
        <end position="376"/>
    </location>
</feature>
<dbReference type="GO" id="GO:0031201">
    <property type="term" value="C:SNARE complex"/>
    <property type="evidence" value="ECO:0007669"/>
    <property type="project" value="TreeGrafter"/>
</dbReference>
<evidence type="ECO:0000256" key="1">
    <source>
        <dbReference type="ARBA" id="ARBA00004211"/>
    </source>
</evidence>
<dbReference type="Gene3D" id="1.20.5.110">
    <property type="match status" value="1"/>
</dbReference>
<keyword evidence="4 11" id="KW-0812">Transmembrane</keyword>
<dbReference type="InterPro" id="IPR000727">
    <property type="entry name" value="T_SNARE_dom"/>
</dbReference>
<gene>
    <name evidence="13" type="ORF">TCAL_08767</name>
</gene>
<keyword evidence="14" id="KW-1185">Reference proteome</keyword>
<feature type="coiled-coil region" evidence="9">
    <location>
        <begin position="120"/>
        <end position="147"/>
    </location>
</feature>
<evidence type="ECO:0000256" key="11">
    <source>
        <dbReference type="SAM" id="Phobius"/>
    </source>
</evidence>
<dbReference type="PANTHER" id="PTHR15959">
    <property type="entry name" value="SYNTAXIN-18"/>
    <property type="match status" value="1"/>
</dbReference>
<evidence type="ECO:0000256" key="6">
    <source>
        <dbReference type="ARBA" id="ARBA00022989"/>
    </source>
</evidence>
<dbReference type="InterPro" id="IPR019529">
    <property type="entry name" value="Syntaxin-18_N"/>
</dbReference>
<keyword evidence="3" id="KW-0813">Transport</keyword>
<dbReference type="Pfam" id="PF10496">
    <property type="entry name" value="Syntaxin-18_N"/>
    <property type="match status" value="1"/>
</dbReference>
<name>A0A553PKS6_TIGCA</name>
<reference evidence="13 14" key="1">
    <citation type="journal article" date="2018" name="Nat. Ecol. Evol.">
        <title>Genomic signatures of mitonuclear coevolution across populations of Tigriopus californicus.</title>
        <authorList>
            <person name="Barreto F.S."/>
            <person name="Watson E.T."/>
            <person name="Lima T.G."/>
            <person name="Willett C.S."/>
            <person name="Edmands S."/>
            <person name="Li W."/>
            <person name="Burton R.S."/>
        </authorList>
    </citation>
    <scope>NUCLEOTIDE SEQUENCE [LARGE SCALE GENOMIC DNA]</scope>
    <source>
        <strain evidence="13 14">San Diego</strain>
    </source>
</reference>
<evidence type="ECO:0000256" key="7">
    <source>
        <dbReference type="ARBA" id="ARBA00023054"/>
    </source>
</evidence>
<dbReference type="PROSITE" id="PS50192">
    <property type="entry name" value="T_SNARE"/>
    <property type="match status" value="1"/>
</dbReference>
<evidence type="ECO:0000256" key="8">
    <source>
        <dbReference type="ARBA" id="ARBA00023136"/>
    </source>
</evidence>
<dbReference type="PANTHER" id="PTHR15959:SF0">
    <property type="entry name" value="SYNTAXIN-18"/>
    <property type="match status" value="1"/>
</dbReference>
<evidence type="ECO:0000256" key="3">
    <source>
        <dbReference type="ARBA" id="ARBA00022448"/>
    </source>
</evidence>
<dbReference type="SUPFAM" id="SSF58038">
    <property type="entry name" value="SNARE fusion complex"/>
    <property type="match status" value="1"/>
</dbReference>